<dbReference type="Proteomes" id="UP000318578">
    <property type="component" value="Unassembled WGS sequence"/>
</dbReference>
<keyword evidence="3" id="KW-1185">Reference proteome</keyword>
<dbReference type="InterPro" id="IPR011856">
    <property type="entry name" value="tRNA_endonuc-like_dom_sf"/>
</dbReference>
<dbReference type="PANTHER" id="PTHR30015:SF6">
    <property type="entry name" value="SLL1429 PROTEIN"/>
    <property type="match status" value="1"/>
</dbReference>
<name>A0A558AIS0_9PSEU</name>
<dbReference type="InterPro" id="IPR011335">
    <property type="entry name" value="Restrct_endonuc-II-like"/>
</dbReference>
<dbReference type="PANTHER" id="PTHR30015">
    <property type="entry name" value="MRR RESTRICTION SYSTEM PROTEIN"/>
    <property type="match status" value="1"/>
</dbReference>
<dbReference type="InterPro" id="IPR052906">
    <property type="entry name" value="Type_IV_Methyl-Rstrct_Enzyme"/>
</dbReference>
<sequence length="121" mass="12942">MDSRAFEQALAFLCTRDGCTGVEATGKAGDFGADVIAYSPNGRKVVLQAKRYGPTHKVGSQDMQRFGGTCFTYHQAAIAAVVTTSTFTRHAMDYATKAGIRLVDVNALAAWASRTGPAPWH</sequence>
<organism evidence="2 3">
    <name type="scientific">Amycolatopsis acidiphila</name>
    <dbReference type="NCBI Taxonomy" id="715473"/>
    <lineage>
        <taxon>Bacteria</taxon>
        <taxon>Bacillati</taxon>
        <taxon>Actinomycetota</taxon>
        <taxon>Actinomycetes</taxon>
        <taxon>Pseudonocardiales</taxon>
        <taxon>Pseudonocardiaceae</taxon>
        <taxon>Amycolatopsis</taxon>
    </lineage>
</organism>
<evidence type="ECO:0000313" key="3">
    <source>
        <dbReference type="Proteomes" id="UP000318578"/>
    </source>
</evidence>
<evidence type="ECO:0000313" key="2">
    <source>
        <dbReference type="EMBL" id="TVT24139.1"/>
    </source>
</evidence>
<keyword evidence="2" id="KW-0540">Nuclease</keyword>
<accession>A0A558AIS0</accession>
<dbReference type="AlphaFoldDB" id="A0A558AIS0"/>
<keyword evidence="2" id="KW-0255">Endonuclease</keyword>
<dbReference type="InterPro" id="IPR007560">
    <property type="entry name" value="Restrct_endonuc_IV_Mrr"/>
</dbReference>
<gene>
    <name evidence="2" type="ORF">FNH06_07430</name>
</gene>
<feature type="domain" description="Restriction endonuclease type IV Mrr" evidence="1">
    <location>
        <begin position="1"/>
        <end position="111"/>
    </location>
</feature>
<dbReference type="Gene3D" id="3.40.1350.10">
    <property type="match status" value="1"/>
</dbReference>
<dbReference type="EMBL" id="VJZA01000008">
    <property type="protein sequence ID" value="TVT24139.1"/>
    <property type="molecule type" value="Genomic_DNA"/>
</dbReference>
<dbReference type="OrthoDB" id="5181666at2"/>
<dbReference type="GO" id="GO:0009307">
    <property type="term" value="P:DNA restriction-modification system"/>
    <property type="evidence" value="ECO:0007669"/>
    <property type="project" value="InterPro"/>
</dbReference>
<evidence type="ECO:0000259" key="1">
    <source>
        <dbReference type="Pfam" id="PF04471"/>
    </source>
</evidence>
<dbReference type="SUPFAM" id="SSF52980">
    <property type="entry name" value="Restriction endonuclease-like"/>
    <property type="match status" value="1"/>
</dbReference>
<protein>
    <submittedName>
        <fullName evidence="2">Restriction endonuclease</fullName>
    </submittedName>
</protein>
<dbReference type="GO" id="GO:0003677">
    <property type="term" value="F:DNA binding"/>
    <property type="evidence" value="ECO:0007669"/>
    <property type="project" value="InterPro"/>
</dbReference>
<proteinExistence type="predicted"/>
<dbReference type="Pfam" id="PF04471">
    <property type="entry name" value="Mrr_cat"/>
    <property type="match status" value="1"/>
</dbReference>
<comment type="caution">
    <text evidence="2">The sequence shown here is derived from an EMBL/GenBank/DDBJ whole genome shotgun (WGS) entry which is preliminary data.</text>
</comment>
<reference evidence="2 3" key="1">
    <citation type="submission" date="2019-07" db="EMBL/GenBank/DDBJ databases">
        <title>New species of Amycolatopsis and Streptomyces.</title>
        <authorList>
            <person name="Duangmal K."/>
            <person name="Teo W.F.A."/>
            <person name="Lipun K."/>
        </authorList>
    </citation>
    <scope>NUCLEOTIDE SEQUENCE [LARGE SCALE GENOMIC DNA]</scope>
    <source>
        <strain evidence="2 3">JCM 30562</strain>
    </source>
</reference>
<dbReference type="GO" id="GO:0015666">
    <property type="term" value="F:restriction endodeoxyribonuclease activity"/>
    <property type="evidence" value="ECO:0007669"/>
    <property type="project" value="TreeGrafter"/>
</dbReference>
<keyword evidence="2" id="KW-0378">Hydrolase</keyword>